<gene>
    <name evidence="5" type="ORF">HELGO_WM35072</name>
</gene>
<dbReference type="EMBL" id="CACVAP010000038">
    <property type="protein sequence ID" value="CAA6802365.1"/>
    <property type="molecule type" value="Genomic_DNA"/>
</dbReference>
<protein>
    <submittedName>
        <fullName evidence="5">Uncharacterized protein</fullName>
    </submittedName>
</protein>
<evidence type="ECO:0000256" key="1">
    <source>
        <dbReference type="ARBA" id="ARBA00022737"/>
    </source>
</evidence>
<reference evidence="5" key="1">
    <citation type="submission" date="2020-01" db="EMBL/GenBank/DDBJ databases">
        <authorList>
            <person name="Meier V. D."/>
            <person name="Meier V D."/>
        </authorList>
    </citation>
    <scope>NUCLEOTIDE SEQUENCE</scope>
    <source>
        <strain evidence="5">HLG_WM_MAG_06</strain>
    </source>
</reference>
<dbReference type="InterPro" id="IPR051685">
    <property type="entry name" value="Ycf3/AcsC/BcsC/TPR_MFPF"/>
</dbReference>
<dbReference type="SMART" id="SM00028">
    <property type="entry name" value="TPR"/>
    <property type="match status" value="4"/>
</dbReference>
<dbReference type="Pfam" id="PF13181">
    <property type="entry name" value="TPR_8"/>
    <property type="match status" value="1"/>
</dbReference>
<dbReference type="Pfam" id="PF00515">
    <property type="entry name" value="TPR_1"/>
    <property type="match status" value="1"/>
</dbReference>
<feature type="chain" id="PRO_5028081267" evidence="4">
    <location>
        <begin position="19"/>
        <end position="259"/>
    </location>
</feature>
<organism evidence="5">
    <name type="scientific">uncultured Sulfurovum sp</name>
    <dbReference type="NCBI Taxonomy" id="269237"/>
    <lineage>
        <taxon>Bacteria</taxon>
        <taxon>Pseudomonadati</taxon>
        <taxon>Campylobacterota</taxon>
        <taxon>Epsilonproteobacteria</taxon>
        <taxon>Campylobacterales</taxon>
        <taxon>Sulfurovaceae</taxon>
        <taxon>Sulfurovum</taxon>
        <taxon>environmental samples</taxon>
    </lineage>
</organism>
<dbReference type="PANTHER" id="PTHR44943">
    <property type="entry name" value="CELLULOSE SYNTHASE OPERON PROTEIN C"/>
    <property type="match status" value="1"/>
</dbReference>
<evidence type="ECO:0000313" key="5">
    <source>
        <dbReference type="EMBL" id="CAA6802365.1"/>
    </source>
</evidence>
<dbReference type="PROSITE" id="PS50293">
    <property type="entry name" value="TPR_REGION"/>
    <property type="match status" value="2"/>
</dbReference>
<feature type="repeat" description="TPR" evidence="3">
    <location>
        <begin position="88"/>
        <end position="121"/>
    </location>
</feature>
<dbReference type="Pfam" id="PF13424">
    <property type="entry name" value="TPR_12"/>
    <property type="match status" value="1"/>
</dbReference>
<dbReference type="PROSITE" id="PS50005">
    <property type="entry name" value="TPR"/>
    <property type="match status" value="4"/>
</dbReference>
<evidence type="ECO:0000256" key="2">
    <source>
        <dbReference type="ARBA" id="ARBA00022803"/>
    </source>
</evidence>
<keyword evidence="2 3" id="KW-0802">TPR repeat</keyword>
<dbReference type="PANTHER" id="PTHR44943:SF4">
    <property type="entry name" value="TPR REPEAT-CONTAINING PROTEIN MJ0798"/>
    <property type="match status" value="1"/>
</dbReference>
<feature type="signal peptide" evidence="4">
    <location>
        <begin position="1"/>
        <end position="18"/>
    </location>
</feature>
<feature type="repeat" description="TPR" evidence="3">
    <location>
        <begin position="122"/>
        <end position="155"/>
    </location>
</feature>
<keyword evidence="4" id="KW-0732">Signal</keyword>
<dbReference type="Gene3D" id="1.25.40.10">
    <property type="entry name" value="Tetratricopeptide repeat domain"/>
    <property type="match status" value="2"/>
</dbReference>
<dbReference type="InterPro" id="IPR019734">
    <property type="entry name" value="TPR_rpt"/>
</dbReference>
<feature type="repeat" description="TPR" evidence="3">
    <location>
        <begin position="20"/>
        <end position="53"/>
    </location>
</feature>
<dbReference type="InterPro" id="IPR011990">
    <property type="entry name" value="TPR-like_helical_dom_sf"/>
</dbReference>
<name>A0A6S6SHF3_9BACT</name>
<proteinExistence type="predicted"/>
<feature type="repeat" description="TPR" evidence="3">
    <location>
        <begin position="54"/>
        <end position="87"/>
    </location>
</feature>
<dbReference type="AlphaFoldDB" id="A0A6S6SHF3"/>
<evidence type="ECO:0000256" key="3">
    <source>
        <dbReference type="PROSITE-ProRule" id="PRU00339"/>
    </source>
</evidence>
<dbReference type="SUPFAM" id="SSF48452">
    <property type="entry name" value="TPR-like"/>
    <property type="match status" value="1"/>
</dbReference>
<sequence>MKIKHFLLLILLTSNAFSQNVSSYALGNAYYKLKAYDRAMFWYEKAIEINPKHENAYLNMGNACYRQQEYINAIASYEKAIEINSKHENAYYNLGIVYSKHKRYSEAIRAYKKAIKINPKKYRAYVQIGTIYWNEKKYEVSIEWYKKAIEINSKEDLAYLNLFEVWLTQNESFEKVLEKAYMEQFKGNKKSLIHYDMLKVLQNIVEGRLPNLELWRETYNGVGLAWNFDDLDMWLETMEDSEVKGELNEAVWFFKGYEK</sequence>
<accession>A0A6S6SHF3</accession>
<evidence type="ECO:0000256" key="4">
    <source>
        <dbReference type="SAM" id="SignalP"/>
    </source>
</evidence>
<keyword evidence="1" id="KW-0677">Repeat</keyword>